<dbReference type="InterPro" id="IPR038404">
    <property type="entry name" value="TRAP_DctP_sf"/>
</dbReference>
<dbReference type="EMBL" id="FOLG01000003">
    <property type="protein sequence ID" value="SFC28512.1"/>
    <property type="molecule type" value="Genomic_DNA"/>
</dbReference>
<sequence length="112" mass="12168">MTTQADFAGKRMRGSGSMGQLAAELGASPVNVAFNKIYEALQRAQLDCVLLDPGQLLPLRLGEVLDSVTEVTPGNFQSIGQVGVNFDLWRGFTRVERQIWLDVAPGAIADYQ</sequence>
<accession>A0A1I1HY66</accession>
<keyword evidence="5" id="KW-1185">Reference proteome</keyword>
<proteinExistence type="predicted"/>
<dbReference type="Gene3D" id="3.40.190.170">
    <property type="entry name" value="Bacterial extracellular solute-binding protein, family 7"/>
    <property type="match status" value="1"/>
</dbReference>
<dbReference type="Pfam" id="PF03480">
    <property type="entry name" value="DctP"/>
    <property type="match status" value="1"/>
</dbReference>
<dbReference type="AlphaFoldDB" id="A0A1I1HY66"/>
<protein>
    <submittedName>
        <fullName evidence="4">Extracellular solute-binding protein, family 7</fullName>
    </submittedName>
</protein>
<keyword evidence="2" id="KW-0732">Signal</keyword>
<dbReference type="STRING" id="441112.SAMN04488094_103317"/>
<gene>
    <name evidence="4" type="ORF">SAMN04488094_103317</name>
</gene>
<dbReference type="GO" id="GO:0055085">
    <property type="term" value="P:transmembrane transport"/>
    <property type="evidence" value="ECO:0007669"/>
    <property type="project" value="InterPro"/>
</dbReference>
<dbReference type="InterPro" id="IPR018389">
    <property type="entry name" value="DctP_fam"/>
</dbReference>
<comment type="subcellular location">
    <subcellularLocation>
        <location evidence="1">Periplasm</location>
    </subcellularLocation>
</comment>
<organism evidence="4 5">
    <name type="scientific">Tropicimonas isoalkanivorans</name>
    <dbReference type="NCBI Taxonomy" id="441112"/>
    <lineage>
        <taxon>Bacteria</taxon>
        <taxon>Pseudomonadati</taxon>
        <taxon>Pseudomonadota</taxon>
        <taxon>Alphaproteobacteria</taxon>
        <taxon>Rhodobacterales</taxon>
        <taxon>Roseobacteraceae</taxon>
        <taxon>Tropicimonas</taxon>
    </lineage>
</organism>
<evidence type="ECO:0000256" key="3">
    <source>
        <dbReference type="ARBA" id="ARBA00022764"/>
    </source>
</evidence>
<name>A0A1I1HY66_9RHOB</name>
<evidence type="ECO:0000313" key="4">
    <source>
        <dbReference type="EMBL" id="SFC28512.1"/>
    </source>
</evidence>
<evidence type="ECO:0000256" key="2">
    <source>
        <dbReference type="ARBA" id="ARBA00022729"/>
    </source>
</evidence>
<dbReference type="GO" id="GO:0042597">
    <property type="term" value="C:periplasmic space"/>
    <property type="evidence" value="ECO:0007669"/>
    <property type="project" value="UniProtKB-SubCell"/>
</dbReference>
<keyword evidence="3" id="KW-0574">Periplasm</keyword>
<dbReference type="OrthoDB" id="6139617at2"/>
<reference evidence="4 5" key="1">
    <citation type="submission" date="2016-10" db="EMBL/GenBank/DDBJ databases">
        <authorList>
            <person name="de Groot N.N."/>
        </authorList>
    </citation>
    <scope>NUCLEOTIDE SEQUENCE [LARGE SCALE GENOMIC DNA]</scope>
    <source>
        <strain evidence="4 5">DSM 19548</strain>
    </source>
</reference>
<evidence type="ECO:0000256" key="1">
    <source>
        <dbReference type="ARBA" id="ARBA00004418"/>
    </source>
</evidence>
<dbReference type="Proteomes" id="UP000198728">
    <property type="component" value="Unassembled WGS sequence"/>
</dbReference>
<dbReference type="RefSeq" id="WP_093360278.1">
    <property type="nucleotide sequence ID" value="NZ_FOLG01000003.1"/>
</dbReference>
<evidence type="ECO:0000313" key="5">
    <source>
        <dbReference type="Proteomes" id="UP000198728"/>
    </source>
</evidence>